<evidence type="ECO:0000313" key="5">
    <source>
        <dbReference type="Proteomes" id="UP000239649"/>
    </source>
</evidence>
<dbReference type="Gene3D" id="3.80.10.10">
    <property type="entry name" value="Ribonuclease Inhibitor"/>
    <property type="match status" value="1"/>
</dbReference>
<comment type="subcellular location">
    <subcellularLocation>
        <location evidence="1">Cytoplasm</location>
        <location evidence="1">Cytoskeleton</location>
        <location evidence="1">Cilium axoneme</location>
    </subcellularLocation>
</comment>
<dbReference type="SUPFAM" id="SSF52058">
    <property type="entry name" value="L domain-like"/>
    <property type="match status" value="1"/>
</dbReference>
<proteinExistence type="predicted"/>
<dbReference type="InterPro" id="IPR036047">
    <property type="entry name" value="F-box-like_dom_sf"/>
</dbReference>
<evidence type="ECO:0000256" key="1">
    <source>
        <dbReference type="ARBA" id="ARBA00004430"/>
    </source>
</evidence>
<evidence type="ECO:0000256" key="3">
    <source>
        <dbReference type="SAM" id="Phobius"/>
    </source>
</evidence>
<evidence type="ECO:0000313" key="4">
    <source>
        <dbReference type="EMBL" id="PSC75935.1"/>
    </source>
</evidence>
<organism evidence="4 5">
    <name type="scientific">Micractinium conductrix</name>
    <dbReference type="NCBI Taxonomy" id="554055"/>
    <lineage>
        <taxon>Eukaryota</taxon>
        <taxon>Viridiplantae</taxon>
        <taxon>Chlorophyta</taxon>
        <taxon>core chlorophytes</taxon>
        <taxon>Trebouxiophyceae</taxon>
        <taxon>Chlorellales</taxon>
        <taxon>Chlorellaceae</taxon>
        <taxon>Chlorella clade</taxon>
        <taxon>Micractinium</taxon>
    </lineage>
</organism>
<dbReference type="EMBL" id="LHPF02000002">
    <property type="protein sequence ID" value="PSC75935.1"/>
    <property type="molecule type" value="Genomic_DNA"/>
</dbReference>
<dbReference type="InterPro" id="IPR001611">
    <property type="entry name" value="Leu-rich_rpt"/>
</dbReference>
<dbReference type="SUPFAM" id="SSF81383">
    <property type="entry name" value="F-box domain"/>
    <property type="match status" value="1"/>
</dbReference>
<evidence type="ECO:0000256" key="2">
    <source>
        <dbReference type="SAM" id="MobiDB-lite"/>
    </source>
</evidence>
<dbReference type="InterPro" id="IPR032675">
    <property type="entry name" value="LRR_dom_sf"/>
</dbReference>
<dbReference type="AlphaFoldDB" id="A0A2P6VPF0"/>
<keyword evidence="3" id="KW-0472">Membrane</keyword>
<keyword evidence="3" id="KW-1133">Transmembrane helix</keyword>
<comment type="caution">
    <text evidence="4">The sequence shown here is derived from an EMBL/GenBank/DDBJ whole genome shotgun (WGS) entry which is preliminary data.</text>
</comment>
<sequence>MAGAPPSSRQGGTGGHASSARRRGGRVAVVPQAAAGGSAAVAAGIQAAVEAALAIEAEPPAAPRPPVQHSGLAALPGELLALVARRLSQADRRSLSATCRPLRVAAWQHWATAISANLWADEDAEELSGVLARGCSPDLASLSLEGPRIGRFTLPDPNQMPALRDVVVSGLQDGQVVAFRQVEGSPFLTSLLRHTRLTRLQLANCGLNEVPSKLRRFTQLHALGLQGNAIFSLDRSLLQRMQHLSALNLSSTYLMVLPDLAALPDLRTLRLVGCHTLAHGPPPQWRQLAAQRALRRVDVELSSLLRWPHGLQEQLRRQRVQVEVWESSWDVQQRRRTALRWWWRATALPAAAMLLAALLALAVLAWSWAYTASQNVRLCLLLNPHADRAVALTCMP</sequence>
<dbReference type="Proteomes" id="UP000239649">
    <property type="component" value="Unassembled WGS sequence"/>
</dbReference>
<feature type="region of interest" description="Disordered" evidence="2">
    <location>
        <begin position="1"/>
        <end position="26"/>
    </location>
</feature>
<reference evidence="4 5" key="1">
    <citation type="journal article" date="2018" name="Plant J.">
        <title>Genome sequences of Chlorella sorokiniana UTEX 1602 and Micractinium conductrix SAG 241.80: implications to maltose excretion by a green alga.</title>
        <authorList>
            <person name="Arriola M.B."/>
            <person name="Velmurugan N."/>
            <person name="Zhang Y."/>
            <person name="Plunkett M.H."/>
            <person name="Hondzo H."/>
            <person name="Barney B.M."/>
        </authorList>
    </citation>
    <scope>NUCLEOTIDE SEQUENCE [LARGE SCALE GENOMIC DNA]</scope>
    <source>
        <strain evidence="4 5">SAG 241.80</strain>
    </source>
</reference>
<dbReference type="GO" id="GO:0005930">
    <property type="term" value="C:axoneme"/>
    <property type="evidence" value="ECO:0007669"/>
    <property type="project" value="UniProtKB-SubCell"/>
</dbReference>
<name>A0A2P6VPF0_9CHLO</name>
<dbReference type="Pfam" id="PF13855">
    <property type="entry name" value="LRR_8"/>
    <property type="match status" value="1"/>
</dbReference>
<keyword evidence="5" id="KW-1185">Reference proteome</keyword>
<protein>
    <submittedName>
        <fullName evidence="4">LRR and NB-ARC domains-containing disease resistance</fullName>
    </submittedName>
</protein>
<accession>A0A2P6VPF0</accession>
<feature type="transmembrane region" description="Helical" evidence="3">
    <location>
        <begin position="341"/>
        <end position="369"/>
    </location>
</feature>
<gene>
    <name evidence="4" type="ORF">C2E20_1669</name>
</gene>
<keyword evidence="3" id="KW-0812">Transmembrane</keyword>